<dbReference type="PRINTS" id="PR00730">
    <property type="entry name" value="THERMOLYSIN"/>
</dbReference>
<evidence type="ECO:0000256" key="10">
    <source>
        <dbReference type="ARBA" id="ARBA00022837"/>
    </source>
</evidence>
<dbReference type="SUPFAM" id="SSF55486">
    <property type="entry name" value="Metalloproteases ('zincins'), catalytic domain"/>
    <property type="match status" value="1"/>
</dbReference>
<dbReference type="InterPro" id="IPR023612">
    <property type="entry name" value="Peptidase_M4"/>
</dbReference>
<dbReference type="Pfam" id="PF02868">
    <property type="entry name" value="Peptidase_M4_C"/>
    <property type="match status" value="1"/>
</dbReference>
<comment type="cofactor">
    <cofactor evidence="1 12">
        <name>Zn(2+)</name>
        <dbReference type="ChEBI" id="CHEBI:29105"/>
    </cofactor>
</comment>
<accession>A0ABX2ZL88</accession>
<keyword evidence="9 12" id="KW-0862">Zinc</keyword>
<keyword evidence="7 12" id="KW-0732">Signal</keyword>
<evidence type="ECO:0000256" key="11">
    <source>
        <dbReference type="ARBA" id="ARBA00023049"/>
    </source>
</evidence>
<evidence type="ECO:0000256" key="6">
    <source>
        <dbReference type="ARBA" id="ARBA00022723"/>
    </source>
</evidence>
<comment type="caution">
    <text evidence="16">The sequence shown here is derived from an EMBL/GenBank/DDBJ whole genome shotgun (WGS) entry which is preliminary data.</text>
</comment>
<evidence type="ECO:0000256" key="2">
    <source>
        <dbReference type="ARBA" id="ARBA00004613"/>
    </source>
</evidence>
<feature type="domain" description="FTP" evidence="15">
    <location>
        <begin position="83"/>
        <end position="131"/>
    </location>
</feature>
<evidence type="ECO:0000256" key="5">
    <source>
        <dbReference type="ARBA" id="ARBA00022670"/>
    </source>
</evidence>
<organism evidence="16 17">
    <name type="scientific">Gottfriedia luciferensis</name>
    <dbReference type="NCBI Taxonomy" id="178774"/>
    <lineage>
        <taxon>Bacteria</taxon>
        <taxon>Bacillati</taxon>
        <taxon>Bacillota</taxon>
        <taxon>Bacilli</taxon>
        <taxon>Bacillales</taxon>
        <taxon>Bacillaceae</taxon>
        <taxon>Gottfriedia</taxon>
    </lineage>
</organism>
<feature type="chain" id="PRO_5044969546" description="Neutral metalloproteinase" evidence="12">
    <location>
        <begin position="27"/>
        <end position="558"/>
    </location>
</feature>
<dbReference type="Gene3D" id="3.10.450.40">
    <property type="match status" value="1"/>
</dbReference>
<reference evidence="16 17" key="1">
    <citation type="submission" date="2016-07" db="EMBL/GenBank/DDBJ databases">
        <authorList>
            <person name="Townsley L."/>
            <person name="Shank E.A."/>
        </authorList>
    </citation>
    <scope>NUCLEOTIDE SEQUENCE [LARGE SCALE GENOMIC DNA]</scope>
    <source>
        <strain evidence="16 17">CH01</strain>
    </source>
</reference>
<evidence type="ECO:0000259" key="15">
    <source>
        <dbReference type="Pfam" id="PF07504"/>
    </source>
</evidence>
<keyword evidence="17" id="KW-1185">Reference proteome</keyword>
<proteinExistence type="inferred from homology"/>
<keyword evidence="6" id="KW-0479">Metal-binding</keyword>
<evidence type="ECO:0000259" key="14">
    <source>
        <dbReference type="Pfam" id="PF02868"/>
    </source>
</evidence>
<dbReference type="EMBL" id="MDKC01000035">
    <property type="protein sequence ID" value="ODG90172.1"/>
    <property type="molecule type" value="Genomic_DNA"/>
</dbReference>
<dbReference type="InterPro" id="IPR027268">
    <property type="entry name" value="Peptidase_M4/M1_CTD_sf"/>
</dbReference>
<dbReference type="Pfam" id="PF07504">
    <property type="entry name" value="FTP"/>
    <property type="match status" value="1"/>
</dbReference>
<evidence type="ECO:0000256" key="8">
    <source>
        <dbReference type="ARBA" id="ARBA00022801"/>
    </source>
</evidence>
<dbReference type="CDD" id="cd09597">
    <property type="entry name" value="M4_TLP"/>
    <property type="match status" value="1"/>
</dbReference>
<dbReference type="InterPro" id="IPR011096">
    <property type="entry name" value="FTP_domain"/>
</dbReference>
<dbReference type="EC" id="3.4.24.-" evidence="12"/>
<dbReference type="RefSeq" id="WP_069035065.1">
    <property type="nucleotide sequence ID" value="NZ_MDKC01000035.1"/>
</dbReference>
<feature type="domain" description="Peptidase M4 C-terminal" evidence="14">
    <location>
        <begin position="395"/>
        <end position="557"/>
    </location>
</feature>
<dbReference type="PANTHER" id="PTHR33794:SF3">
    <property type="entry name" value="NEUTRAL PROTEASE B"/>
    <property type="match status" value="1"/>
</dbReference>
<gene>
    <name evidence="16" type="ORF">BED47_12610</name>
</gene>
<evidence type="ECO:0000259" key="13">
    <source>
        <dbReference type="Pfam" id="PF01447"/>
    </source>
</evidence>
<evidence type="ECO:0000256" key="12">
    <source>
        <dbReference type="RuleBase" id="RU366073"/>
    </source>
</evidence>
<keyword evidence="10" id="KW-0106">Calcium</keyword>
<comment type="function">
    <text evidence="12">Extracellular zinc metalloprotease.</text>
</comment>
<comment type="similarity">
    <text evidence="3 12">Belongs to the peptidase M4 family.</text>
</comment>
<evidence type="ECO:0000313" key="16">
    <source>
        <dbReference type="EMBL" id="ODG90172.1"/>
    </source>
</evidence>
<dbReference type="InterPro" id="IPR013856">
    <property type="entry name" value="Peptidase_M4_domain"/>
</dbReference>
<keyword evidence="11 12" id="KW-0482">Metalloprotease</keyword>
<dbReference type="Gene3D" id="3.10.170.10">
    <property type="match status" value="1"/>
</dbReference>
<dbReference type="Gene3D" id="3.10.450.490">
    <property type="match status" value="1"/>
</dbReference>
<keyword evidence="8 12" id="KW-0378">Hydrolase</keyword>
<dbReference type="Gene3D" id="1.10.390.10">
    <property type="entry name" value="Neutral Protease Domain 2"/>
    <property type="match status" value="1"/>
</dbReference>
<keyword evidence="4 12" id="KW-0964">Secreted</keyword>
<sequence length="558" mass="59254">MNKKVLAVGLSVGLAASSLSVTNTYAAPKNVLSNYKYNKSVGSPEFVSGQLTKPSAKNAEGVVKAYVNANKDKFKLGSKSADDSFIVQSSKKDTYGTALHLQQVYNGVPVWGSTQTAVVGDNGVLTVFSGTVIPNLDTKKGLKSTKKVNANKSIKIAEADLGYTPDYEKDPTAQLVVYTNGDNATYAYLVNLNFLSPKPGNYNYFIEASTGKILNSYNSIDTMDSIHAASKSAGSSVAKPSVTGTNVTATGKGVLGDTKTLNMTQSGSTYYLQDNTRGNGIFTYNGANRTTLPGTLLSSTDTLLNSTAEAAAVDAHYYAGKTYDYYKTVFGRNSFDGNGAALKSTVHYSRSYNNAFWNGSQMVYGDGDGTTFTYLSGGLDVVAHELTHAVTERSSNLIYQNESGALNEAISDIFGTVIEFYNNNNPDYEIGEDIYTPGIAGDSLRSMSDPTKYGDPDHYSKRYTGTSDNGGVHTNSSIINKAAYLIAVGGTHYGVSVTGIGNDKLAKIFYRANTVYLTSSATFSQARAALVQSAADLYGASSAEVTTVNNAFDAVGVK</sequence>
<evidence type="ECO:0000256" key="7">
    <source>
        <dbReference type="ARBA" id="ARBA00022729"/>
    </source>
</evidence>
<evidence type="ECO:0000313" key="17">
    <source>
        <dbReference type="Proteomes" id="UP000094580"/>
    </source>
</evidence>
<dbReference type="InterPro" id="IPR050728">
    <property type="entry name" value="Zinc_Metalloprotease_M4"/>
</dbReference>
<dbReference type="InterPro" id="IPR001570">
    <property type="entry name" value="Peptidase_M4_C_domain"/>
</dbReference>
<evidence type="ECO:0000256" key="3">
    <source>
        <dbReference type="ARBA" id="ARBA00009388"/>
    </source>
</evidence>
<dbReference type="Pfam" id="PF01447">
    <property type="entry name" value="Peptidase_M4"/>
    <property type="match status" value="1"/>
</dbReference>
<name>A0ABX2ZL88_9BACI</name>
<feature type="signal peptide" evidence="12">
    <location>
        <begin position="1"/>
        <end position="26"/>
    </location>
</feature>
<comment type="subcellular location">
    <subcellularLocation>
        <location evidence="2 12">Secreted</location>
    </subcellularLocation>
</comment>
<feature type="domain" description="Peptidase M4" evidence="13">
    <location>
        <begin position="248"/>
        <end position="392"/>
    </location>
</feature>
<protein>
    <recommendedName>
        <fullName evidence="12">Neutral metalloproteinase</fullName>
        <ecNumber evidence="12">3.4.24.-</ecNumber>
    </recommendedName>
</protein>
<evidence type="ECO:0000256" key="4">
    <source>
        <dbReference type="ARBA" id="ARBA00022525"/>
    </source>
</evidence>
<dbReference type="PANTHER" id="PTHR33794">
    <property type="entry name" value="BACILLOLYSIN"/>
    <property type="match status" value="1"/>
</dbReference>
<dbReference type="Proteomes" id="UP000094580">
    <property type="component" value="Unassembled WGS sequence"/>
</dbReference>
<keyword evidence="5 12" id="KW-0645">Protease</keyword>
<evidence type="ECO:0000256" key="9">
    <source>
        <dbReference type="ARBA" id="ARBA00022833"/>
    </source>
</evidence>
<evidence type="ECO:0000256" key="1">
    <source>
        <dbReference type="ARBA" id="ARBA00001947"/>
    </source>
</evidence>